<evidence type="ECO:0000256" key="11">
    <source>
        <dbReference type="ARBA" id="ARBA00023316"/>
    </source>
</evidence>
<comment type="catalytic activity">
    <reaction evidence="12">
        <text>Preferential cleavage: (Ac)2-L-Lys-D-Ala-|-D-Ala. Also transpeptidation of peptidyl-alanyl moieties that are N-acyl substituents of D-alanine.</text>
        <dbReference type="EC" id="3.4.16.4"/>
    </reaction>
</comment>
<reference evidence="19 20" key="1">
    <citation type="submission" date="2009-01" db="EMBL/GenBank/DDBJ databases">
        <title>Complete sequence of Clostridium cellulolyticum H10.</title>
        <authorList>
            <consortium name="US DOE Joint Genome Institute"/>
            <person name="Lucas S."/>
            <person name="Copeland A."/>
            <person name="Lapidus A."/>
            <person name="Glavina del Rio T."/>
            <person name="Dalin E."/>
            <person name="Tice H."/>
            <person name="Bruce D."/>
            <person name="Goodwin L."/>
            <person name="Pitluck S."/>
            <person name="Chertkov O."/>
            <person name="Saunders E."/>
            <person name="Brettin T."/>
            <person name="Detter J.C."/>
            <person name="Han C."/>
            <person name="Larimer F."/>
            <person name="Land M."/>
            <person name="Hauser L."/>
            <person name="Kyrpides N."/>
            <person name="Ivanova N."/>
            <person name="Zhou J."/>
            <person name="Richardson P."/>
        </authorList>
    </citation>
    <scope>NUCLEOTIDE SEQUENCE [LARGE SCALE GENOMIC DNA]</scope>
    <source>
        <strain evidence="20">ATCC 35319 / DSM 5812 / JCM 6584 / H10</strain>
    </source>
</reference>
<feature type="transmembrane region" description="Helical" evidence="16">
    <location>
        <begin position="404"/>
        <end position="425"/>
    </location>
</feature>
<keyword evidence="6" id="KW-0645">Protease</keyword>
<keyword evidence="16" id="KW-1133">Transmembrane helix</keyword>
<dbReference type="eggNOG" id="COG1686">
    <property type="taxonomic scope" value="Bacteria"/>
</dbReference>
<dbReference type="Proteomes" id="UP000001349">
    <property type="component" value="Chromosome"/>
</dbReference>
<feature type="chain" id="PRO_5002871414" description="serine-type D-Ala-D-Ala carboxypeptidase" evidence="17">
    <location>
        <begin position="24"/>
        <end position="440"/>
    </location>
</feature>
<comment type="pathway">
    <text evidence="2">Cell wall biogenesis; peptidoglycan biosynthesis.</text>
</comment>
<dbReference type="RefSeq" id="WP_015924872.1">
    <property type="nucleotide sequence ID" value="NC_011898.1"/>
</dbReference>
<evidence type="ECO:0000256" key="7">
    <source>
        <dbReference type="ARBA" id="ARBA00022729"/>
    </source>
</evidence>
<feature type="domain" description="Peptidase S11 D-Ala-D-Ala carboxypeptidase A C-terminal" evidence="18">
    <location>
        <begin position="294"/>
        <end position="386"/>
    </location>
</feature>
<keyword evidence="10" id="KW-0573">Peptidoglycan synthesis</keyword>
<dbReference type="InterPro" id="IPR012907">
    <property type="entry name" value="Peptidase_S11_C"/>
</dbReference>
<dbReference type="KEGG" id="cce:Ccel_1370"/>
<organism evidence="19 20">
    <name type="scientific">Ruminiclostridium cellulolyticum (strain ATCC 35319 / DSM 5812 / JCM 6584 / H10)</name>
    <name type="common">Clostridium cellulolyticum</name>
    <dbReference type="NCBI Taxonomy" id="394503"/>
    <lineage>
        <taxon>Bacteria</taxon>
        <taxon>Bacillati</taxon>
        <taxon>Bacillota</taxon>
        <taxon>Clostridia</taxon>
        <taxon>Eubacteriales</taxon>
        <taxon>Oscillospiraceae</taxon>
        <taxon>Ruminiclostridium</taxon>
    </lineage>
</organism>
<keyword evidence="11" id="KW-0961">Cell wall biogenesis/degradation</keyword>
<evidence type="ECO:0000256" key="13">
    <source>
        <dbReference type="PIRSR" id="PIRSR618044-1"/>
    </source>
</evidence>
<dbReference type="Pfam" id="PF07943">
    <property type="entry name" value="PBP5_C"/>
    <property type="match status" value="1"/>
</dbReference>
<evidence type="ECO:0000256" key="16">
    <source>
        <dbReference type="SAM" id="Phobius"/>
    </source>
</evidence>
<dbReference type="EMBL" id="CP001348">
    <property type="protein sequence ID" value="ACL75724.1"/>
    <property type="molecule type" value="Genomic_DNA"/>
</dbReference>
<evidence type="ECO:0000256" key="4">
    <source>
        <dbReference type="ARBA" id="ARBA00012448"/>
    </source>
</evidence>
<dbReference type="SUPFAM" id="SSF56601">
    <property type="entry name" value="beta-lactamase/transpeptidase-like"/>
    <property type="match status" value="1"/>
</dbReference>
<dbReference type="SUPFAM" id="SSF69189">
    <property type="entry name" value="Penicillin-binding protein associated domain"/>
    <property type="match status" value="1"/>
</dbReference>
<dbReference type="Gene3D" id="3.40.710.10">
    <property type="entry name" value="DD-peptidase/beta-lactamase superfamily"/>
    <property type="match status" value="1"/>
</dbReference>
<dbReference type="AlphaFoldDB" id="B8I1C6"/>
<evidence type="ECO:0000256" key="15">
    <source>
        <dbReference type="RuleBase" id="RU004016"/>
    </source>
</evidence>
<dbReference type="GO" id="GO:0009002">
    <property type="term" value="F:serine-type D-Ala-D-Ala carboxypeptidase activity"/>
    <property type="evidence" value="ECO:0007669"/>
    <property type="project" value="UniProtKB-EC"/>
</dbReference>
<evidence type="ECO:0000313" key="19">
    <source>
        <dbReference type="EMBL" id="ACL75724.1"/>
    </source>
</evidence>
<evidence type="ECO:0000256" key="8">
    <source>
        <dbReference type="ARBA" id="ARBA00022801"/>
    </source>
</evidence>
<dbReference type="STRING" id="394503.Ccel_1370"/>
<evidence type="ECO:0000259" key="18">
    <source>
        <dbReference type="SMART" id="SM00936"/>
    </source>
</evidence>
<keyword evidence="7 17" id="KW-0732">Signal</keyword>
<keyword evidence="16" id="KW-0812">Transmembrane</keyword>
<keyword evidence="9" id="KW-0133">Cell shape</keyword>
<dbReference type="InterPro" id="IPR037167">
    <property type="entry name" value="Peptidase_S11_C_sf"/>
</dbReference>
<dbReference type="Pfam" id="PF00768">
    <property type="entry name" value="Peptidase_S11"/>
    <property type="match status" value="1"/>
</dbReference>
<dbReference type="InterPro" id="IPR015956">
    <property type="entry name" value="Peniciliin-bd_prot_C_sf"/>
</dbReference>
<proteinExistence type="inferred from homology"/>
<comment type="similarity">
    <text evidence="3 15">Belongs to the peptidase S11 family.</text>
</comment>
<feature type="active site" evidence="13">
    <location>
        <position position="115"/>
    </location>
</feature>
<dbReference type="PANTHER" id="PTHR21581:SF6">
    <property type="entry name" value="TRAFFICKING PROTEIN PARTICLE COMPLEX SUBUNIT 12"/>
    <property type="match status" value="1"/>
</dbReference>
<dbReference type="PRINTS" id="PR00725">
    <property type="entry name" value="DADACBPTASE1"/>
</dbReference>
<dbReference type="EC" id="3.4.16.4" evidence="4"/>
<keyword evidence="8" id="KW-0378">Hydrolase</keyword>
<sequence precursor="true">MKKVLATLIISLTILLQVSPAFSANLDIDAASYILMDAKTGSVLYEHKPDLKWRPASTTKIATALVALKEGNMDQVMTASNEAVTDIGVGGMNIGIMPGEQMSLNDLLHALLIVSANETANIISENLYNDKSKFLEEMNKVSAEVGAKNTTFTNPSGIDEYEKDANHFSSARDLALIAKECLKYPVFREIVEQKQLNMLPPTNKHKTWNVLNTTNKLLGQSFKYGPETGDDRNQFTITGLKTGSTLRAGANFISSAVNKDGLELISVVLGVNNKPNRSVFDFTKTLLTAGYENYSRQMIIDRSTKIQEITVKDAANGDKVALITNGEIEALLPKDKNEWRLNKKINITQDIKAPVKKGTVLGNIEYTRDGILLGKVDIVSSRTVEQTLTSKTKGYLYDIMNNNIFKFAVIGIIVIVCFLITRMILRKISRKRKYKLRNFN</sequence>
<protein>
    <recommendedName>
        <fullName evidence="4">serine-type D-Ala-D-Ala carboxypeptidase</fullName>
        <ecNumber evidence="4">3.4.16.4</ecNumber>
    </recommendedName>
</protein>
<evidence type="ECO:0000256" key="3">
    <source>
        <dbReference type="ARBA" id="ARBA00007164"/>
    </source>
</evidence>
<evidence type="ECO:0000256" key="1">
    <source>
        <dbReference type="ARBA" id="ARBA00003217"/>
    </source>
</evidence>
<dbReference type="GO" id="GO:0006508">
    <property type="term" value="P:proteolysis"/>
    <property type="evidence" value="ECO:0007669"/>
    <property type="project" value="UniProtKB-KW"/>
</dbReference>
<dbReference type="GO" id="GO:0008360">
    <property type="term" value="P:regulation of cell shape"/>
    <property type="evidence" value="ECO:0007669"/>
    <property type="project" value="UniProtKB-KW"/>
</dbReference>
<evidence type="ECO:0000256" key="5">
    <source>
        <dbReference type="ARBA" id="ARBA00022645"/>
    </source>
</evidence>
<evidence type="ECO:0000256" key="9">
    <source>
        <dbReference type="ARBA" id="ARBA00022960"/>
    </source>
</evidence>
<dbReference type="PANTHER" id="PTHR21581">
    <property type="entry name" value="D-ALANYL-D-ALANINE CARBOXYPEPTIDASE"/>
    <property type="match status" value="1"/>
</dbReference>
<comment type="function">
    <text evidence="1">Removes C-terminal D-alanyl residues from sugar-peptide cell wall precursors.</text>
</comment>
<gene>
    <name evidence="19" type="ordered locus">Ccel_1370</name>
</gene>
<dbReference type="OrthoDB" id="9791132at2"/>
<dbReference type="InterPro" id="IPR001967">
    <property type="entry name" value="Peptidase_S11_N"/>
</dbReference>
<evidence type="ECO:0000256" key="6">
    <source>
        <dbReference type="ARBA" id="ARBA00022670"/>
    </source>
</evidence>
<keyword evidence="20" id="KW-1185">Reference proteome</keyword>
<feature type="binding site" evidence="14">
    <location>
        <position position="241"/>
    </location>
    <ligand>
        <name>substrate</name>
    </ligand>
</feature>
<dbReference type="Gene3D" id="2.60.410.10">
    <property type="entry name" value="D-Ala-D-Ala carboxypeptidase, C-terminal domain"/>
    <property type="match status" value="1"/>
</dbReference>
<evidence type="ECO:0000256" key="10">
    <source>
        <dbReference type="ARBA" id="ARBA00022984"/>
    </source>
</evidence>
<feature type="active site" description="Proton acceptor" evidence="13">
    <location>
        <position position="60"/>
    </location>
</feature>
<evidence type="ECO:0000256" key="17">
    <source>
        <dbReference type="SAM" id="SignalP"/>
    </source>
</evidence>
<keyword evidence="16" id="KW-0472">Membrane</keyword>
<evidence type="ECO:0000256" key="14">
    <source>
        <dbReference type="PIRSR" id="PIRSR618044-2"/>
    </source>
</evidence>
<dbReference type="SMART" id="SM00936">
    <property type="entry name" value="PBP5_C"/>
    <property type="match status" value="1"/>
</dbReference>
<dbReference type="InterPro" id="IPR012338">
    <property type="entry name" value="Beta-lactam/transpept-like"/>
</dbReference>
<dbReference type="InterPro" id="IPR018044">
    <property type="entry name" value="Peptidase_S11"/>
</dbReference>
<feature type="signal peptide" evidence="17">
    <location>
        <begin position="1"/>
        <end position="23"/>
    </location>
</feature>
<keyword evidence="5 19" id="KW-0121">Carboxypeptidase</keyword>
<accession>B8I1C6</accession>
<evidence type="ECO:0000313" key="20">
    <source>
        <dbReference type="Proteomes" id="UP000001349"/>
    </source>
</evidence>
<dbReference type="GO" id="GO:0071555">
    <property type="term" value="P:cell wall organization"/>
    <property type="evidence" value="ECO:0007669"/>
    <property type="project" value="UniProtKB-KW"/>
</dbReference>
<evidence type="ECO:0000256" key="2">
    <source>
        <dbReference type="ARBA" id="ARBA00004752"/>
    </source>
</evidence>
<dbReference type="UniPathway" id="UPA00219"/>
<evidence type="ECO:0000256" key="12">
    <source>
        <dbReference type="ARBA" id="ARBA00034000"/>
    </source>
</evidence>
<feature type="active site" description="Acyl-ester intermediate" evidence="13">
    <location>
        <position position="57"/>
    </location>
</feature>
<dbReference type="HOGENOM" id="CLU_027070_7_3_9"/>
<dbReference type="GO" id="GO:0009252">
    <property type="term" value="P:peptidoglycan biosynthetic process"/>
    <property type="evidence" value="ECO:0007669"/>
    <property type="project" value="UniProtKB-UniPathway"/>
</dbReference>
<name>B8I1C6_RUMCH</name>